<dbReference type="InterPro" id="IPR015815">
    <property type="entry name" value="HIBADH-related"/>
</dbReference>
<dbReference type="InterPro" id="IPR015814">
    <property type="entry name" value="Pgluconate_DH_NAD-bd_C"/>
</dbReference>
<evidence type="ECO:0000313" key="5">
    <source>
        <dbReference type="Proteomes" id="UP000266483"/>
    </source>
</evidence>
<dbReference type="InterPro" id="IPR013328">
    <property type="entry name" value="6PGD_dom2"/>
</dbReference>
<evidence type="ECO:0000313" key="4">
    <source>
        <dbReference type="EMBL" id="RII82474.1"/>
    </source>
</evidence>
<dbReference type="PANTHER" id="PTHR43580:SF2">
    <property type="entry name" value="CYTOKINE-LIKE NUCLEAR FACTOR N-PAC"/>
    <property type="match status" value="1"/>
</dbReference>
<dbReference type="Gene3D" id="3.40.50.720">
    <property type="entry name" value="NAD(P)-binding Rossmann-like Domain"/>
    <property type="match status" value="1"/>
</dbReference>
<dbReference type="Pfam" id="PF09130">
    <property type="entry name" value="DUF1932"/>
    <property type="match status" value="1"/>
</dbReference>
<dbReference type="EMBL" id="NQOU01000004">
    <property type="protein sequence ID" value="RII82474.1"/>
    <property type="molecule type" value="Genomic_DNA"/>
</dbReference>
<dbReference type="Proteomes" id="UP000266483">
    <property type="component" value="Unassembled WGS sequence"/>
</dbReference>
<organism evidence="4 5">
    <name type="scientific">Neopusillimonas maritima</name>
    <dbReference type="NCBI Taxonomy" id="2026239"/>
    <lineage>
        <taxon>Bacteria</taxon>
        <taxon>Pseudomonadati</taxon>
        <taxon>Pseudomonadota</taxon>
        <taxon>Betaproteobacteria</taxon>
        <taxon>Burkholderiales</taxon>
        <taxon>Alcaligenaceae</taxon>
        <taxon>Neopusillimonas</taxon>
    </lineage>
</organism>
<dbReference type="RefSeq" id="WP_119442439.1">
    <property type="nucleotide sequence ID" value="NZ_CP170494.1"/>
</dbReference>
<keyword evidence="1" id="KW-0560">Oxidoreductase</keyword>
<protein>
    <submittedName>
        <fullName evidence="4">6-phosphogluconate dehydrogenase</fullName>
    </submittedName>
</protein>
<accession>A0ABX9MWK3</accession>
<keyword evidence="5" id="KW-1185">Reference proteome</keyword>
<gene>
    <name evidence="4" type="ORF">CJO09_11285</name>
</gene>
<dbReference type="InterPro" id="IPR008927">
    <property type="entry name" value="6-PGluconate_DH-like_C_sf"/>
</dbReference>
<dbReference type="PIRSF" id="PIRSF000103">
    <property type="entry name" value="HIBADH"/>
    <property type="match status" value="1"/>
</dbReference>
<dbReference type="Pfam" id="PF03446">
    <property type="entry name" value="NAD_binding_2"/>
    <property type="match status" value="1"/>
</dbReference>
<name>A0ABX9MWK3_9BURK</name>
<proteinExistence type="predicted"/>
<dbReference type="SUPFAM" id="SSF48179">
    <property type="entry name" value="6-phosphogluconate dehydrogenase C-terminal domain-like"/>
    <property type="match status" value="1"/>
</dbReference>
<dbReference type="InterPro" id="IPR036291">
    <property type="entry name" value="NAD(P)-bd_dom_sf"/>
</dbReference>
<feature type="domain" description="6-phosphogluconate dehydrogenase NADP-binding" evidence="2">
    <location>
        <begin position="13"/>
        <end position="133"/>
    </location>
</feature>
<dbReference type="PANTHER" id="PTHR43580">
    <property type="entry name" value="OXIDOREDUCTASE GLYR1-RELATED"/>
    <property type="match status" value="1"/>
</dbReference>
<evidence type="ECO:0000259" key="2">
    <source>
        <dbReference type="Pfam" id="PF03446"/>
    </source>
</evidence>
<reference evidence="4 5" key="1">
    <citation type="submission" date="2017-08" db="EMBL/GenBank/DDBJ databases">
        <title>Pusillimonas indicus sp. nov., a member of the family Alcaligenaceae isolated from surface seawater.</title>
        <authorList>
            <person name="Li J."/>
        </authorList>
    </citation>
    <scope>NUCLEOTIDE SEQUENCE [LARGE SCALE GENOMIC DNA]</scope>
    <source>
        <strain evidence="4 5">17-4A</strain>
    </source>
</reference>
<comment type="caution">
    <text evidence="4">The sequence shown here is derived from an EMBL/GenBank/DDBJ whole genome shotgun (WGS) entry which is preliminary data.</text>
</comment>
<evidence type="ECO:0000256" key="1">
    <source>
        <dbReference type="ARBA" id="ARBA00023002"/>
    </source>
</evidence>
<sequence length="302" mass="32553">MDSDTNCIVIKHVGLIGFGEAGTLLGRGLAAAGLSVRAYDIKFCAADLRLASAEKATPTGVTLVYTPEKAIENADLIISAVTAGSAAQVAEHIGPRLGPHQFFLDINSVSPATKRHDQQAVQANGAHYVEAAVMAPIPPYGLQVPMLLGGDHAHSLSKALNTLGMRTRAVSEEIGIASAIKMCRSVIIKGMEALTMECLAAARAYNAEKEVLASLDETYPNMGWADQLPHYLISRIAEHGERRAAEMREVAHTLSEAQIQPTMALAAAQTHQATADQVKQKGMRYNKEERFNWPTFVDQLKR</sequence>
<dbReference type="Gene3D" id="1.10.1040.10">
    <property type="entry name" value="N-(1-d-carboxylethyl)-l-norvaline Dehydrogenase, domain 2"/>
    <property type="match status" value="1"/>
</dbReference>
<evidence type="ECO:0000259" key="3">
    <source>
        <dbReference type="Pfam" id="PF09130"/>
    </source>
</evidence>
<dbReference type="InterPro" id="IPR006115">
    <property type="entry name" value="6PGDH_NADP-bd"/>
</dbReference>
<dbReference type="SUPFAM" id="SSF51735">
    <property type="entry name" value="NAD(P)-binding Rossmann-fold domains"/>
    <property type="match status" value="1"/>
</dbReference>
<feature type="domain" description="Phosphogluconate dehydrogenase NAD-binding putative C-terminal" evidence="3">
    <location>
        <begin position="202"/>
        <end position="272"/>
    </location>
</feature>
<dbReference type="InterPro" id="IPR051265">
    <property type="entry name" value="HIBADH-related_NP60_sf"/>
</dbReference>